<dbReference type="STRING" id="229920.ADM99_01565"/>
<dbReference type="PROSITE" id="PS01149">
    <property type="entry name" value="PSI_RSU"/>
    <property type="match status" value="1"/>
</dbReference>
<dbReference type="InterPro" id="IPR050343">
    <property type="entry name" value="RsuA_PseudoU_synthase"/>
</dbReference>
<comment type="similarity">
    <text evidence="1 3">Belongs to the pseudouridine synthase RsuA family.</text>
</comment>
<proteinExistence type="inferred from homology"/>
<dbReference type="EC" id="5.4.99.-" evidence="3"/>
<dbReference type="GO" id="GO:0006364">
    <property type="term" value="P:rRNA processing"/>
    <property type="evidence" value="ECO:0007669"/>
    <property type="project" value="UniProtKB-ARBA"/>
</dbReference>
<dbReference type="InterPro" id="IPR020103">
    <property type="entry name" value="PsdUridine_synth_cat_dom_sf"/>
</dbReference>
<evidence type="ECO:0000259" key="4">
    <source>
        <dbReference type="Pfam" id="PF00849"/>
    </source>
</evidence>
<sequence>MEKSKRNLYLILNKPYGVLSNFTDSDGRPTLKSYVPVPGVYAAGRLDFDSEGALILTNDGDLISKITQPVHHIPKTYWVMVLGEITDKALVDLSNGVIIEGVKTRRCSVMEIPDPGLVERDIAGTRKGAVCWLQIILREGRKRQVRRMTAAVGLPTLRLFRAAIGNVTVEGLDPGEWRYLTAEEVESLRRGSWRHR</sequence>
<dbReference type="InterPro" id="IPR020094">
    <property type="entry name" value="TruA/RsuA/RluB/E/F_N"/>
</dbReference>
<dbReference type="EMBL" id="LGCK01000003">
    <property type="protein sequence ID" value="KPL74286.1"/>
    <property type="molecule type" value="Genomic_DNA"/>
</dbReference>
<evidence type="ECO:0000256" key="3">
    <source>
        <dbReference type="RuleBase" id="RU003887"/>
    </source>
</evidence>
<evidence type="ECO:0000313" key="5">
    <source>
        <dbReference type="EMBL" id="KPL74286.1"/>
    </source>
</evidence>
<dbReference type="GO" id="GO:0003723">
    <property type="term" value="F:RNA binding"/>
    <property type="evidence" value="ECO:0007669"/>
    <property type="project" value="InterPro"/>
</dbReference>
<dbReference type="InterPro" id="IPR006145">
    <property type="entry name" value="PsdUridine_synth_RsuA/RluA"/>
</dbReference>
<dbReference type="NCBIfam" id="TIGR00093">
    <property type="entry name" value="pseudouridine synthase"/>
    <property type="match status" value="1"/>
</dbReference>
<dbReference type="AlphaFoldDB" id="A0A0P6XH95"/>
<accession>A0A0P6XH95</accession>
<gene>
    <name evidence="5" type="ORF">ADM99_01565</name>
</gene>
<name>A0A0P6XH95_9CHLR</name>
<dbReference type="Proteomes" id="UP000050430">
    <property type="component" value="Unassembled WGS sequence"/>
</dbReference>
<dbReference type="Gene3D" id="3.30.70.580">
    <property type="entry name" value="Pseudouridine synthase I, catalytic domain, N-terminal subdomain"/>
    <property type="match status" value="1"/>
</dbReference>
<reference evidence="5 6" key="1">
    <citation type="submission" date="2015-07" db="EMBL/GenBank/DDBJ databases">
        <title>Genome sequence of Leptolinea tardivitalis DSM 16556.</title>
        <authorList>
            <person name="Hemp J."/>
            <person name="Ward L.M."/>
            <person name="Pace L.A."/>
            <person name="Fischer W.W."/>
        </authorList>
    </citation>
    <scope>NUCLEOTIDE SEQUENCE [LARGE SCALE GENOMIC DNA]</scope>
    <source>
        <strain evidence="5 6">YMTK-2</strain>
    </source>
</reference>
<organism evidence="5 6">
    <name type="scientific">Leptolinea tardivitalis</name>
    <dbReference type="NCBI Taxonomy" id="229920"/>
    <lineage>
        <taxon>Bacteria</taxon>
        <taxon>Bacillati</taxon>
        <taxon>Chloroflexota</taxon>
        <taxon>Anaerolineae</taxon>
        <taxon>Anaerolineales</taxon>
        <taxon>Anaerolineaceae</taxon>
        <taxon>Leptolinea</taxon>
    </lineage>
</organism>
<dbReference type="PATRIC" id="fig|229920.5.peg.764"/>
<evidence type="ECO:0000256" key="1">
    <source>
        <dbReference type="ARBA" id="ARBA00008348"/>
    </source>
</evidence>
<evidence type="ECO:0000256" key="2">
    <source>
        <dbReference type="ARBA" id="ARBA00023235"/>
    </source>
</evidence>
<keyword evidence="2 3" id="KW-0413">Isomerase</keyword>
<dbReference type="PANTHER" id="PTHR47683:SF2">
    <property type="entry name" value="RNA-BINDING S4 DOMAIN-CONTAINING PROTEIN"/>
    <property type="match status" value="1"/>
</dbReference>
<dbReference type="OrthoDB" id="9807213at2"/>
<dbReference type="Gene3D" id="3.30.70.1560">
    <property type="entry name" value="Alpha-L RNA-binding motif"/>
    <property type="match status" value="1"/>
</dbReference>
<dbReference type="PANTHER" id="PTHR47683">
    <property type="entry name" value="PSEUDOURIDINE SYNTHASE FAMILY PROTEIN-RELATED"/>
    <property type="match status" value="1"/>
</dbReference>
<protein>
    <recommendedName>
        <fullName evidence="3">Pseudouridine synthase</fullName>
        <ecNumber evidence="3">5.4.99.-</ecNumber>
    </recommendedName>
</protein>
<dbReference type="GO" id="GO:0009982">
    <property type="term" value="F:pseudouridine synthase activity"/>
    <property type="evidence" value="ECO:0007669"/>
    <property type="project" value="InterPro"/>
</dbReference>
<evidence type="ECO:0000313" key="6">
    <source>
        <dbReference type="Proteomes" id="UP000050430"/>
    </source>
</evidence>
<dbReference type="GO" id="GO:0001522">
    <property type="term" value="P:pseudouridine synthesis"/>
    <property type="evidence" value="ECO:0007669"/>
    <property type="project" value="InterPro"/>
</dbReference>
<dbReference type="InterPro" id="IPR042092">
    <property type="entry name" value="PsdUridine_s_RsuA/RluB/E/F_cat"/>
</dbReference>
<dbReference type="InterPro" id="IPR000748">
    <property type="entry name" value="PsdUridine_synth_RsuA/RluB/E/F"/>
</dbReference>
<dbReference type="Pfam" id="PF00849">
    <property type="entry name" value="PseudoU_synth_2"/>
    <property type="match status" value="1"/>
</dbReference>
<dbReference type="SUPFAM" id="SSF55120">
    <property type="entry name" value="Pseudouridine synthase"/>
    <property type="match status" value="1"/>
</dbReference>
<comment type="caution">
    <text evidence="5">The sequence shown here is derived from an EMBL/GenBank/DDBJ whole genome shotgun (WGS) entry which is preliminary data.</text>
</comment>
<dbReference type="RefSeq" id="WP_062420800.1">
    <property type="nucleotide sequence ID" value="NZ_BBYA01000004.1"/>
</dbReference>
<dbReference type="InterPro" id="IPR018496">
    <property type="entry name" value="PsdUridine_synth_RsuA/RluB_CS"/>
</dbReference>
<dbReference type="GO" id="GO:0140098">
    <property type="term" value="F:catalytic activity, acting on RNA"/>
    <property type="evidence" value="ECO:0007669"/>
    <property type="project" value="UniProtKB-ARBA"/>
</dbReference>
<keyword evidence="6" id="KW-1185">Reference proteome</keyword>
<feature type="domain" description="Pseudouridine synthase RsuA/RluA-like" evidence="4">
    <location>
        <begin position="9"/>
        <end position="151"/>
    </location>
</feature>